<gene>
    <name evidence="1" type="ORF">C6570_03080</name>
</gene>
<dbReference type="PANTHER" id="PTHR36931">
    <property type="entry name" value="UPF0153 PROTEIN YEIW"/>
    <property type="match status" value="1"/>
</dbReference>
<dbReference type="InterPro" id="IPR005358">
    <property type="entry name" value="Puta_zinc/iron-chelating_dom"/>
</dbReference>
<evidence type="ECO:0000313" key="2">
    <source>
        <dbReference type="Proteomes" id="UP000239709"/>
    </source>
</evidence>
<dbReference type="InterPro" id="IPR052572">
    <property type="entry name" value="UPF0153_domain"/>
</dbReference>
<dbReference type="EMBL" id="CP027666">
    <property type="protein sequence ID" value="AVO33349.1"/>
    <property type="molecule type" value="Genomic_DNA"/>
</dbReference>
<sequence>MSACRTGCGACCIAPSISSAIPGMPQGKPAGVRCVQLDADLRCRLFGLPERPAVCGQLRPERAMCGPRDDGGQHAMRWLTALEAATRADAPT</sequence>
<dbReference type="AlphaFoldDB" id="A0A2S0MBT4"/>
<organism evidence="1 2">
    <name type="scientific">Ottowia oryzae</name>
    <dbReference type="NCBI Taxonomy" id="2109914"/>
    <lineage>
        <taxon>Bacteria</taxon>
        <taxon>Pseudomonadati</taxon>
        <taxon>Pseudomonadota</taxon>
        <taxon>Betaproteobacteria</taxon>
        <taxon>Burkholderiales</taxon>
        <taxon>Comamonadaceae</taxon>
        <taxon>Ottowia</taxon>
    </lineage>
</organism>
<keyword evidence="2" id="KW-1185">Reference proteome</keyword>
<dbReference type="Pfam" id="PF03692">
    <property type="entry name" value="CxxCxxCC"/>
    <property type="match status" value="1"/>
</dbReference>
<evidence type="ECO:0000313" key="1">
    <source>
        <dbReference type="EMBL" id="AVO33349.1"/>
    </source>
</evidence>
<dbReference type="KEGG" id="otk:C6570_03080"/>
<accession>A0A2S0MBT4</accession>
<reference evidence="1 2" key="1">
    <citation type="submission" date="2018-03" db="EMBL/GenBank/DDBJ databases">
        <title>Genome sequencing of Ottowia sp.</title>
        <authorList>
            <person name="Kim S.-J."/>
            <person name="Heo J."/>
            <person name="Kwon S.-W."/>
        </authorList>
    </citation>
    <scope>NUCLEOTIDE SEQUENCE [LARGE SCALE GENOMIC DNA]</scope>
    <source>
        <strain evidence="1 2">KADR8-3</strain>
    </source>
</reference>
<protein>
    <submittedName>
        <fullName evidence="1">Zinc/iron-chelating domain-containing protein</fullName>
    </submittedName>
</protein>
<proteinExistence type="predicted"/>
<name>A0A2S0MBT4_9BURK</name>
<dbReference type="PANTHER" id="PTHR36931:SF1">
    <property type="entry name" value="UPF0153 PROTEIN YEIW"/>
    <property type="match status" value="1"/>
</dbReference>
<dbReference type="Proteomes" id="UP000239709">
    <property type="component" value="Chromosome"/>
</dbReference>